<comment type="similarity">
    <text evidence="1">Belongs to the LysR transcriptional regulatory family.</text>
</comment>
<dbReference type="InterPro" id="IPR005119">
    <property type="entry name" value="LysR_subst-bd"/>
</dbReference>
<dbReference type="GO" id="GO:0003700">
    <property type="term" value="F:DNA-binding transcription factor activity"/>
    <property type="evidence" value="ECO:0007669"/>
    <property type="project" value="InterPro"/>
</dbReference>
<name>A0A2R8BZ79_9RHOB</name>
<reference evidence="6 7" key="1">
    <citation type="submission" date="2018-03" db="EMBL/GenBank/DDBJ databases">
        <authorList>
            <person name="Keele B.F."/>
        </authorList>
    </citation>
    <scope>NUCLEOTIDE SEQUENCE [LARGE SCALE GENOMIC DNA]</scope>
    <source>
        <strain evidence="6 7">CECT 8504</strain>
    </source>
</reference>
<dbReference type="FunFam" id="1.10.10.10:FF:000001">
    <property type="entry name" value="LysR family transcriptional regulator"/>
    <property type="match status" value="1"/>
</dbReference>
<dbReference type="Pfam" id="PF00126">
    <property type="entry name" value="HTH_1"/>
    <property type="match status" value="1"/>
</dbReference>
<dbReference type="GO" id="GO:0043565">
    <property type="term" value="F:sequence-specific DNA binding"/>
    <property type="evidence" value="ECO:0007669"/>
    <property type="project" value="TreeGrafter"/>
</dbReference>
<gene>
    <name evidence="6" type="primary">dmlR_3</name>
    <name evidence="6" type="ORF">PAA8504_03274</name>
</gene>
<dbReference type="InterPro" id="IPR036388">
    <property type="entry name" value="WH-like_DNA-bd_sf"/>
</dbReference>
<keyword evidence="4" id="KW-0804">Transcription</keyword>
<evidence type="ECO:0000256" key="4">
    <source>
        <dbReference type="ARBA" id="ARBA00023163"/>
    </source>
</evidence>
<feature type="domain" description="HTH lysR-type" evidence="5">
    <location>
        <begin position="1"/>
        <end position="59"/>
    </location>
</feature>
<dbReference type="Gene3D" id="3.40.190.290">
    <property type="match status" value="1"/>
</dbReference>
<dbReference type="InterPro" id="IPR000847">
    <property type="entry name" value="LysR_HTH_N"/>
</dbReference>
<evidence type="ECO:0000256" key="3">
    <source>
        <dbReference type="ARBA" id="ARBA00023125"/>
    </source>
</evidence>
<dbReference type="EMBL" id="ONZF01000009">
    <property type="protein sequence ID" value="SPJ25423.1"/>
    <property type="molecule type" value="Genomic_DNA"/>
</dbReference>
<evidence type="ECO:0000256" key="1">
    <source>
        <dbReference type="ARBA" id="ARBA00009437"/>
    </source>
</evidence>
<organism evidence="6 7">
    <name type="scientific">Palleronia abyssalis</name>
    <dbReference type="NCBI Taxonomy" id="1501240"/>
    <lineage>
        <taxon>Bacteria</taxon>
        <taxon>Pseudomonadati</taxon>
        <taxon>Pseudomonadota</taxon>
        <taxon>Alphaproteobacteria</taxon>
        <taxon>Rhodobacterales</taxon>
        <taxon>Roseobacteraceae</taxon>
        <taxon>Palleronia</taxon>
    </lineage>
</organism>
<evidence type="ECO:0000259" key="5">
    <source>
        <dbReference type="PROSITE" id="PS50931"/>
    </source>
</evidence>
<keyword evidence="3" id="KW-0238">DNA-binding</keyword>
<dbReference type="PANTHER" id="PTHR30537:SF5">
    <property type="entry name" value="HTH-TYPE TRANSCRIPTIONAL ACTIVATOR TTDR-RELATED"/>
    <property type="match status" value="1"/>
</dbReference>
<dbReference type="InterPro" id="IPR058163">
    <property type="entry name" value="LysR-type_TF_proteobact-type"/>
</dbReference>
<dbReference type="OrthoDB" id="9813056at2"/>
<dbReference type="PANTHER" id="PTHR30537">
    <property type="entry name" value="HTH-TYPE TRANSCRIPTIONAL REGULATOR"/>
    <property type="match status" value="1"/>
</dbReference>
<dbReference type="AlphaFoldDB" id="A0A2R8BZ79"/>
<sequence>MEWLKAVKVYESVVHHGSLSAAARHQGLSPASVSRHINDLENALGVRLLNRTSRRLSLTEAGRIYYDKVEDILIQIAEAENAVLQLTAVPQGLLRVHSRMLVGEQYVVPCLKAFIAQHPGIRFDLQMTNFPVDVVSEGIDVDIRIGKLTDSLLVARKLADSRRVMVATPDYLAKAPPLLRPDDINRHSCLTYRLDLGESAWRFRKSGEPELSIPATGAMQSDNGHAILSAALDGLGIALMADWSVRDHVAAGRLVVLLDEWEVSYTHFENGIYAVFQKSPHLPLKTRAFVDFLSQEFRRRLAPAETTPA</sequence>
<dbReference type="SUPFAM" id="SSF46785">
    <property type="entry name" value="Winged helix' DNA-binding domain"/>
    <property type="match status" value="1"/>
</dbReference>
<accession>A0A2R8BZ79</accession>
<dbReference type="Pfam" id="PF03466">
    <property type="entry name" value="LysR_substrate"/>
    <property type="match status" value="1"/>
</dbReference>
<evidence type="ECO:0000313" key="7">
    <source>
        <dbReference type="Proteomes" id="UP000244912"/>
    </source>
</evidence>
<dbReference type="CDD" id="cd08422">
    <property type="entry name" value="PBP2_CrgA_like"/>
    <property type="match status" value="1"/>
</dbReference>
<dbReference type="PROSITE" id="PS50931">
    <property type="entry name" value="HTH_LYSR"/>
    <property type="match status" value="1"/>
</dbReference>
<dbReference type="GO" id="GO:0006351">
    <property type="term" value="P:DNA-templated transcription"/>
    <property type="evidence" value="ECO:0007669"/>
    <property type="project" value="TreeGrafter"/>
</dbReference>
<evidence type="ECO:0000256" key="2">
    <source>
        <dbReference type="ARBA" id="ARBA00023015"/>
    </source>
</evidence>
<evidence type="ECO:0000313" key="6">
    <source>
        <dbReference type="EMBL" id="SPJ25423.1"/>
    </source>
</evidence>
<keyword evidence="7" id="KW-1185">Reference proteome</keyword>
<proteinExistence type="inferred from homology"/>
<keyword evidence="2" id="KW-0805">Transcription regulation</keyword>
<dbReference type="Gene3D" id="1.10.10.10">
    <property type="entry name" value="Winged helix-like DNA-binding domain superfamily/Winged helix DNA-binding domain"/>
    <property type="match status" value="1"/>
</dbReference>
<dbReference type="SUPFAM" id="SSF53850">
    <property type="entry name" value="Periplasmic binding protein-like II"/>
    <property type="match status" value="1"/>
</dbReference>
<dbReference type="Proteomes" id="UP000244912">
    <property type="component" value="Unassembled WGS sequence"/>
</dbReference>
<dbReference type="RefSeq" id="WP_108895231.1">
    <property type="nucleotide sequence ID" value="NZ_ONZF01000009.1"/>
</dbReference>
<protein>
    <submittedName>
        <fullName evidence="6">HTH-type transcriptional regulator DmlR</fullName>
    </submittedName>
</protein>
<dbReference type="InterPro" id="IPR036390">
    <property type="entry name" value="WH_DNA-bd_sf"/>
</dbReference>